<feature type="region of interest" description="Disordered" evidence="1">
    <location>
        <begin position="491"/>
        <end position="512"/>
    </location>
</feature>
<dbReference type="AlphaFoldDB" id="D7E6U9"/>
<dbReference type="Proteomes" id="UP000000391">
    <property type="component" value="Chromosome"/>
</dbReference>
<dbReference type="GeneID" id="9346289"/>
<accession>D7E6U9</accession>
<dbReference type="KEGG" id="mev:Metev_0667"/>
<evidence type="ECO:0000313" key="2">
    <source>
        <dbReference type="EMBL" id="ADI73573.1"/>
    </source>
</evidence>
<organism evidence="2 3">
    <name type="scientific">Methanohalobium evestigatum (strain ATCC BAA-1072 / DSM 3721 / NBRC 107634 / OCM 161 / Z-7303)</name>
    <dbReference type="NCBI Taxonomy" id="644295"/>
    <lineage>
        <taxon>Archaea</taxon>
        <taxon>Methanobacteriati</taxon>
        <taxon>Methanobacteriota</taxon>
        <taxon>Stenosarchaea group</taxon>
        <taxon>Methanomicrobia</taxon>
        <taxon>Methanosarcinales</taxon>
        <taxon>Methanosarcinaceae</taxon>
        <taxon>Methanohalobium</taxon>
    </lineage>
</organism>
<evidence type="ECO:0000256" key="1">
    <source>
        <dbReference type="SAM" id="MobiDB-lite"/>
    </source>
</evidence>
<keyword evidence="3" id="KW-1185">Reference proteome</keyword>
<evidence type="ECO:0000313" key="3">
    <source>
        <dbReference type="Proteomes" id="UP000000391"/>
    </source>
</evidence>
<dbReference type="EMBL" id="CP002069">
    <property type="protein sequence ID" value="ADI73573.1"/>
    <property type="molecule type" value="Genomic_DNA"/>
</dbReference>
<dbReference type="HOGENOM" id="CLU_531707_0_0_2"/>
<dbReference type="OrthoDB" id="142725at2157"/>
<dbReference type="RefSeq" id="WP_013194141.1">
    <property type="nucleotide sequence ID" value="NC_014253.1"/>
</dbReference>
<proteinExistence type="predicted"/>
<protein>
    <submittedName>
        <fullName evidence="2">Uncharacterized protein</fullName>
    </submittedName>
</protein>
<name>D7E6U9_METEZ</name>
<gene>
    <name evidence="2" type="ordered locus">Metev_0667</name>
</gene>
<sequence length="512" mass="60419">MVPSENWLKDAILNSKLPKLIPNYKVETILTKTHSFDNYCYPTILYDILTCSFAICGTGDKEDISNEEFEKILYECMRILELKPTYRLFPLNHFGLVQNIRPPWYSIPIYKEILKPFSKKFKLKYGVSIEYVFEFAEKLSSIKNEMNDAHIKSDFPKELSFLINDLTVKISDVEKLEDIWDKLFVQINDNYIILLDYKVADNIYLYLNQKLGSTIKKFGKIKGDHLEDLVEKKLKDFLPNFVTFKNYYINEFEKDILVTHKKMGFCIECKSVKIRPSSFDWSKLNLKNDIKSDVSHALNQISKPLNILSKGGKIIYDNKSYKIKPKNNYYGLIITDQIYTPLIREALDELNNFERSHKNDEWHGKDIWIGSFIDFTFLLQVSQTPSILLDFLKHIKSIEKLKYTDEPESWLFYCMEPVYPYMREIAKNHKANIALNDFGWDDFYYKGAEYYKPIWLDDSKLNVIHKYDKQGLFPNSFSIINQCRDKTYKQSKARTEKLNPKDKKTILKGSEV</sequence>
<reference evidence="2 3" key="1">
    <citation type="submission" date="2010-06" db="EMBL/GenBank/DDBJ databases">
        <title>Complete sequence chromosome of Methanohalobium evestigatum Z-7303.</title>
        <authorList>
            <consortium name="US DOE Joint Genome Institute"/>
            <person name="Lucas S."/>
            <person name="Copeland A."/>
            <person name="Lapidus A."/>
            <person name="Cheng J.-F."/>
            <person name="Bruce D."/>
            <person name="Goodwin L."/>
            <person name="Pitluck S."/>
            <person name="Saunders E."/>
            <person name="Detter J.C."/>
            <person name="Han C."/>
            <person name="Tapia R."/>
            <person name="Land M."/>
            <person name="Hauser L."/>
            <person name="Kyrpides N."/>
            <person name="Mikhailova N."/>
            <person name="Sieprawska-Lupa M."/>
            <person name="Whitman W.B."/>
            <person name="Anderson I."/>
            <person name="Woyke T."/>
        </authorList>
    </citation>
    <scope>NUCLEOTIDE SEQUENCE [LARGE SCALE GENOMIC DNA]</scope>
    <source>
        <strain evidence="3">ATCC BAA-1072 / DSM 3721 / NBRC 107634 / OCM 161 / Z-7303</strain>
    </source>
</reference>